<keyword evidence="5 6" id="KW-0949">S-adenosyl-L-methionine</keyword>
<dbReference type="PIRSF" id="PIRSF003078">
    <property type="entry name" value="GidB"/>
    <property type="match status" value="1"/>
</dbReference>
<dbReference type="NCBIfam" id="TIGR00138">
    <property type="entry name" value="rsmG_gidB"/>
    <property type="match status" value="1"/>
</dbReference>
<dbReference type="RefSeq" id="WP_162549563.1">
    <property type="nucleotide sequence ID" value="NZ_AP017372.2"/>
</dbReference>
<keyword evidence="3 6" id="KW-0489">Methyltransferase</keyword>
<protein>
    <recommendedName>
        <fullName evidence="6">Ribosomal RNA small subunit methyltransferase G</fullName>
        <ecNumber evidence="6">2.1.1.170</ecNumber>
    </recommendedName>
    <alternativeName>
        <fullName evidence="6">16S rRNA 7-methylguanosine methyltransferase</fullName>
        <shortName evidence="6">16S rRNA m7G methyltransferase</shortName>
    </alternativeName>
</protein>
<proteinExistence type="inferred from homology"/>
<organism evidence="7 8">
    <name type="scientific">Halorhodospira halochloris</name>
    <name type="common">Ectothiorhodospira halochloris</name>
    <dbReference type="NCBI Taxonomy" id="1052"/>
    <lineage>
        <taxon>Bacteria</taxon>
        <taxon>Pseudomonadati</taxon>
        <taxon>Pseudomonadota</taxon>
        <taxon>Gammaproteobacteria</taxon>
        <taxon>Chromatiales</taxon>
        <taxon>Ectothiorhodospiraceae</taxon>
        <taxon>Halorhodospira</taxon>
    </lineage>
</organism>
<name>A0A110B151_HALHR</name>
<dbReference type="Gene3D" id="3.40.50.150">
    <property type="entry name" value="Vaccinia Virus protein VP39"/>
    <property type="match status" value="1"/>
</dbReference>
<dbReference type="Proteomes" id="UP000218890">
    <property type="component" value="Chromosome"/>
</dbReference>
<comment type="caution">
    <text evidence="6">Lacks conserved residue(s) required for the propagation of feature annotation.</text>
</comment>
<comment type="similarity">
    <text evidence="6">Belongs to the methyltransferase superfamily. RNA methyltransferase RsmG family.</text>
</comment>
<dbReference type="AlphaFoldDB" id="A0A110B151"/>
<sequence>MPVKDLLIDSLNQTGLDIEEAHIESLVQYIQLLEKWNKAFNLTAADQVHELVDRHVVDSLTLGCFLPNEGVVADVGSGAGLPGIPLAITHPMLTVKLIDSNGKKTRFMQHATLELGLKNTFIMRQRMEDLQESSYGVITARAVASLKVLIQRADRLLKPGGELLAQKGAKADDEIAEVNSDWGEMLCSRRLPVVNDSGRSTLIRYKKSYV</sequence>
<comment type="catalytic activity">
    <reaction evidence="6">
        <text>guanosine(527) in 16S rRNA + S-adenosyl-L-methionine = N(7)-methylguanosine(527) in 16S rRNA + S-adenosyl-L-homocysteine</text>
        <dbReference type="Rhea" id="RHEA:42732"/>
        <dbReference type="Rhea" id="RHEA-COMP:10209"/>
        <dbReference type="Rhea" id="RHEA-COMP:10210"/>
        <dbReference type="ChEBI" id="CHEBI:57856"/>
        <dbReference type="ChEBI" id="CHEBI:59789"/>
        <dbReference type="ChEBI" id="CHEBI:74269"/>
        <dbReference type="ChEBI" id="CHEBI:74480"/>
        <dbReference type="EC" id="2.1.1.170"/>
    </reaction>
</comment>
<evidence type="ECO:0000256" key="4">
    <source>
        <dbReference type="ARBA" id="ARBA00022679"/>
    </source>
</evidence>
<evidence type="ECO:0000313" key="7">
    <source>
        <dbReference type="EMBL" id="BAU56665.1"/>
    </source>
</evidence>
<dbReference type="InterPro" id="IPR029063">
    <property type="entry name" value="SAM-dependent_MTases_sf"/>
</dbReference>
<feature type="binding site" evidence="6">
    <location>
        <position position="141"/>
    </location>
    <ligand>
        <name>S-adenosyl-L-methionine</name>
        <dbReference type="ChEBI" id="CHEBI:59789"/>
    </ligand>
</feature>
<dbReference type="EMBL" id="AP017372">
    <property type="protein sequence ID" value="BAU56665.1"/>
    <property type="molecule type" value="Genomic_DNA"/>
</dbReference>
<feature type="binding site" evidence="6">
    <location>
        <position position="76"/>
    </location>
    <ligand>
        <name>S-adenosyl-L-methionine</name>
        <dbReference type="ChEBI" id="CHEBI:59789"/>
    </ligand>
</feature>
<evidence type="ECO:0000313" key="8">
    <source>
        <dbReference type="Proteomes" id="UP000218890"/>
    </source>
</evidence>
<keyword evidence="8" id="KW-1185">Reference proteome</keyword>
<dbReference type="GO" id="GO:0005829">
    <property type="term" value="C:cytosol"/>
    <property type="evidence" value="ECO:0007669"/>
    <property type="project" value="TreeGrafter"/>
</dbReference>
<gene>
    <name evidence="6 7" type="primary">rsmG</name>
    <name evidence="7" type="ORF">HH1059_25820</name>
</gene>
<dbReference type="HAMAP" id="MF_00074">
    <property type="entry name" value="16SrRNA_methyltr_G"/>
    <property type="match status" value="1"/>
</dbReference>
<dbReference type="PANTHER" id="PTHR31760:SF0">
    <property type="entry name" value="S-ADENOSYL-L-METHIONINE-DEPENDENT METHYLTRANSFERASES SUPERFAMILY PROTEIN"/>
    <property type="match status" value="1"/>
</dbReference>
<dbReference type="SUPFAM" id="SSF53335">
    <property type="entry name" value="S-adenosyl-L-methionine-dependent methyltransferases"/>
    <property type="match status" value="1"/>
</dbReference>
<feature type="binding site" evidence="6">
    <location>
        <position position="81"/>
    </location>
    <ligand>
        <name>S-adenosyl-L-methionine</name>
        <dbReference type="ChEBI" id="CHEBI:59789"/>
    </ligand>
</feature>
<evidence type="ECO:0000256" key="2">
    <source>
        <dbReference type="ARBA" id="ARBA00022552"/>
    </source>
</evidence>
<evidence type="ECO:0000256" key="6">
    <source>
        <dbReference type="HAMAP-Rule" id="MF_00074"/>
    </source>
</evidence>
<keyword evidence="4 6" id="KW-0808">Transferase</keyword>
<keyword evidence="1 6" id="KW-0963">Cytoplasm</keyword>
<evidence type="ECO:0000256" key="3">
    <source>
        <dbReference type="ARBA" id="ARBA00022603"/>
    </source>
</evidence>
<comment type="function">
    <text evidence="6">Specifically methylates the N7 position of guanine in position 527 of 16S rRNA.</text>
</comment>
<evidence type="ECO:0000256" key="5">
    <source>
        <dbReference type="ARBA" id="ARBA00022691"/>
    </source>
</evidence>
<dbReference type="InterPro" id="IPR003682">
    <property type="entry name" value="rRNA_ssu_MeTfrase_G"/>
</dbReference>
<evidence type="ECO:0000256" key="1">
    <source>
        <dbReference type="ARBA" id="ARBA00022490"/>
    </source>
</evidence>
<dbReference type="EC" id="2.1.1.170" evidence="6"/>
<reference evidence="7" key="1">
    <citation type="submission" date="2016-02" db="EMBL/GenBank/DDBJ databases">
        <title>Halorhodospira halochloris DSM-1059 complete genome, version 2.</title>
        <authorList>
            <person name="Tsukatani Y."/>
        </authorList>
    </citation>
    <scope>NUCLEOTIDE SEQUENCE</scope>
    <source>
        <strain evidence="7">DSM 1059</strain>
    </source>
</reference>
<comment type="subcellular location">
    <subcellularLocation>
        <location evidence="6">Cytoplasm</location>
    </subcellularLocation>
</comment>
<keyword evidence="2 6" id="KW-0698">rRNA processing</keyword>
<dbReference type="PANTHER" id="PTHR31760">
    <property type="entry name" value="S-ADENOSYL-L-METHIONINE-DEPENDENT METHYLTRANSFERASES SUPERFAMILY PROTEIN"/>
    <property type="match status" value="1"/>
</dbReference>
<dbReference type="Pfam" id="PF02527">
    <property type="entry name" value="GidB"/>
    <property type="match status" value="1"/>
</dbReference>
<accession>A0A110B151</accession>
<dbReference type="GO" id="GO:0070043">
    <property type="term" value="F:rRNA (guanine-N7-)-methyltransferase activity"/>
    <property type="evidence" value="ECO:0007669"/>
    <property type="project" value="UniProtKB-UniRule"/>
</dbReference>
<dbReference type="KEGG" id="hhk:HH1059_25820"/>